<dbReference type="EMBL" id="LGRX02018418">
    <property type="protein sequence ID" value="KAK3259863.1"/>
    <property type="molecule type" value="Genomic_DNA"/>
</dbReference>
<sequence length="193" mass="22713">MVKFNQRIESQYLQMLNQPSVKRELQEIKDYDLAHQVIMEMFLVVFVLVDLPRPKKNNKVVGILEWVQKLPRADTEEHKAAWDILTDRMLRAPMKDNEKTKFNYEKAMSWCEATLRNIDYKECKRVSRGSAIIHQWATSRIQVHSLMTQKIKYEKGGHDSMANEPEEANDERSIIDGIINEPYSEATQKLFEI</sequence>
<accession>A0AAE0KT90</accession>
<dbReference type="AlphaFoldDB" id="A0AAE0KT90"/>
<feature type="non-terminal residue" evidence="1">
    <location>
        <position position="193"/>
    </location>
</feature>
<evidence type="ECO:0000313" key="1">
    <source>
        <dbReference type="EMBL" id="KAK3259863.1"/>
    </source>
</evidence>
<dbReference type="Proteomes" id="UP001190700">
    <property type="component" value="Unassembled WGS sequence"/>
</dbReference>
<comment type="caution">
    <text evidence="1">The sequence shown here is derived from an EMBL/GenBank/DDBJ whole genome shotgun (WGS) entry which is preliminary data.</text>
</comment>
<gene>
    <name evidence="1" type="ORF">CYMTET_31155</name>
</gene>
<keyword evidence="2" id="KW-1185">Reference proteome</keyword>
<name>A0AAE0KT90_9CHLO</name>
<organism evidence="1 2">
    <name type="scientific">Cymbomonas tetramitiformis</name>
    <dbReference type="NCBI Taxonomy" id="36881"/>
    <lineage>
        <taxon>Eukaryota</taxon>
        <taxon>Viridiplantae</taxon>
        <taxon>Chlorophyta</taxon>
        <taxon>Pyramimonadophyceae</taxon>
        <taxon>Pyramimonadales</taxon>
        <taxon>Pyramimonadaceae</taxon>
        <taxon>Cymbomonas</taxon>
    </lineage>
</organism>
<protein>
    <submittedName>
        <fullName evidence="1">Uncharacterized protein</fullName>
    </submittedName>
</protein>
<evidence type="ECO:0000313" key="2">
    <source>
        <dbReference type="Proteomes" id="UP001190700"/>
    </source>
</evidence>
<proteinExistence type="predicted"/>
<reference evidence="1 2" key="1">
    <citation type="journal article" date="2015" name="Genome Biol. Evol.">
        <title>Comparative Genomics of a Bacterivorous Green Alga Reveals Evolutionary Causalities and Consequences of Phago-Mixotrophic Mode of Nutrition.</title>
        <authorList>
            <person name="Burns J.A."/>
            <person name="Paasch A."/>
            <person name="Narechania A."/>
            <person name="Kim E."/>
        </authorList>
    </citation>
    <scope>NUCLEOTIDE SEQUENCE [LARGE SCALE GENOMIC DNA]</scope>
    <source>
        <strain evidence="1 2">PLY_AMNH</strain>
    </source>
</reference>